<name>A0A8J7QBE6_9BACT</name>
<dbReference type="AlphaFoldDB" id="A0A8J7QBE6"/>
<evidence type="ECO:0000313" key="2">
    <source>
        <dbReference type="Proteomes" id="UP000664417"/>
    </source>
</evidence>
<dbReference type="EMBL" id="JAFREP010000037">
    <property type="protein sequence ID" value="MBO1322471.1"/>
    <property type="molecule type" value="Genomic_DNA"/>
</dbReference>
<dbReference type="Proteomes" id="UP000664417">
    <property type="component" value="Unassembled WGS sequence"/>
</dbReference>
<reference evidence="1" key="1">
    <citation type="submission" date="2021-03" db="EMBL/GenBank/DDBJ databases">
        <authorList>
            <person name="Wang G."/>
        </authorList>
    </citation>
    <scope>NUCLEOTIDE SEQUENCE</scope>
    <source>
        <strain evidence="1">KCTC 12899</strain>
    </source>
</reference>
<gene>
    <name evidence="1" type="ORF">J3U88_28620</name>
</gene>
<dbReference type="InterPro" id="IPR046182">
    <property type="entry name" value="DUF6210"/>
</dbReference>
<dbReference type="RefSeq" id="WP_207862444.1">
    <property type="nucleotide sequence ID" value="NZ_JAFREP010000037.1"/>
</dbReference>
<dbReference type="Pfam" id="PF19715">
    <property type="entry name" value="DUF6210"/>
    <property type="match status" value="1"/>
</dbReference>
<protein>
    <submittedName>
        <fullName evidence="1">Uncharacterized protein</fullName>
    </submittedName>
</protein>
<sequence length="142" mass="15744">MASQPIHLSLYNLNGVGVVIKKQTGVIYSNQVGGHSCLQPKIEGVFLPLDTDHLPEDYRDSNLNALENLDWQAQSGNLTVTLADQVDAILARHNFSTGILVDRRKLEDSYEAWVHVTLSPSRDSVYQGPARMEGVLTWPNSD</sequence>
<evidence type="ECO:0000313" key="1">
    <source>
        <dbReference type="EMBL" id="MBO1322471.1"/>
    </source>
</evidence>
<keyword evidence="2" id="KW-1185">Reference proteome</keyword>
<comment type="caution">
    <text evidence="1">The sequence shown here is derived from an EMBL/GenBank/DDBJ whole genome shotgun (WGS) entry which is preliminary data.</text>
</comment>
<proteinExistence type="predicted"/>
<organism evidence="1 2">
    <name type="scientific">Acanthopleuribacter pedis</name>
    <dbReference type="NCBI Taxonomy" id="442870"/>
    <lineage>
        <taxon>Bacteria</taxon>
        <taxon>Pseudomonadati</taxon>
        <taxon>Acidobacteriota</taxon>
        <taxon>Holophagae</taxon>
        <taxon>Acanthopleuribacterales</taxon>
        <taxon>Acanthopleuribacteraceae</taxon>
        <taxon>Acanthopleuribacter</taxon>
    </lineage>
</organism>
<accession>A0A8J7QBE6</accession>